<protein>
    <submittedName>
        <fullName evidence="1">Uncharacterized protein</fullName>
    </submittedName>
</protein>
<name>A0A645BFD7_9ZZZZ</name>
<dbReference type="EMBL" id="VSSQ01018577">
    <property type="protein sequence ID" value="MPM61893.1"/>
    <property type="molecule type" value="Genomic_DNA"/>
</dbReference>
<sequence length="379" mass="44330">MDPSQELNEILIAAMTLAFSDDFLDKIASEAFDPAQAELDRLLLQRKFPIACIDVRIGNGDVAPLQFDEIFLHLIRVLVDGIQQSSEKRFRVMRLHVGKLVGYERISDRVRTVETVIGEPLDVIIHLLGRLLGIALPQRPFNKVFSFFIDSRLLFFAYRSSEDVRFPQAEASHFGRHLHNLFLINHHPVGHLKDGFQIWMEIIDCGQSFFPRNEEVDLFHRTRSIKRIDGGDIFDRFRPEFSQHILYAGGFELEYPIRIRSSEYIERPIIIHRYFPNVDVFFVRIAGQLHRIIQYRQIFQTQEIHFEQADFFDVTHCVLRQIQLTVFLLQRHNIPQWIVADDDPCRVSGNMPRDTFDLFCGLIEKTIHASRADQVLQLF</sequence>
<gene>
    <name evidence="1" type="ORF">SDC9_108757</name>
</gene>
<reference evidence="1" key="1">
    <citation type="submission" date="2019-08" db="EMBL/GenBank/DDBJ databases">
        <authorList>
            <person name="Kucharzyk K."/>
            <person name="Murdoch R.W."/>
            <person name="Higgins S."/>
            <person name="Loffler F."/>
        </authorList>
    </citation>
    <scope>NUCLEOTIDE SEQUENCE</scope>
</reference>
<proteinExistence type="predicted"/>
<comment type="caution">
    <text evidence="1">The sequence shown here is derived from an EMBL/GenBank/DDBJ whole genome shotgun (WGS) entry which is preliminary data.</text>
</comment>
<accession>A0A645BFD7</accession>
<dbReference type="AlphaFoldDB" id="A0A645BFD7"/>
<evidence type="ECO:0000313" key="1">
    <source>
        <dbReference type="EMBL" id="MPM61893.1"/>
    </source>
</evidence>
<organism evidence="1">
    <name type="scientific">bioreactor metagenome</name>
    <dbReference type="NCBI Taxonomy" id="1076179"/>
    <lineage>
        <taxon>unclassified sequences</taxon>
        <taxon>metagenomes</taxon>
        <taxon>ecological metagenomes</taxon>
    </lineage>
</organism>
<dbReference type="AntiFam" id="ANF00234">
    <property type="entry name" value="Shadow ORF (opposite dnaE1)"/>
</dbReference>